<dbReference type="GO" id="GO:0030422">
    <property type="term" value="P:siRNA processing"/>
    <property type="evidence" value="ECO:0007669"/>
    <property type="project" value="TreeGrafter"/>
</dbReference>
<dbReference type="GO" id="GO:0003755">
    <property type="term" value="F:peptidyl-prolyl cis-trans isomerase activity"/>
    <property type="evidence" value="ECO:0007669"/>
    <property type="project" value="InterPro"/>
</dbReference>
<keyword evidence="18" id="KW-1185">Reference proteome</keyword>
<organism evidence="17 18">
    <name type="scientific">Spirodela intermedia</name>
    <name type="common">Intermediate duckweed</name>
    <dbReference type="NCBI Taxonomy" id="51605"/>
    <lineage>
        <taxon>Eukaryota</taxon>
        <taxon>Viridiplantae</taxon>
        <taxon>Streptophyta</taxon>
        <taxon>Embryophyta</taxon>
        <taxon>Tracheophyta</taxon>
        <taxon>Spermatophyta</taxon>
        <taxon>Magnoliopsida</taxon>
        <taxon>Liliopsida</taxon>
        <taxon>Araceae</taxon>
        <taxon>Lemnoideae</taxon>
        <taxon>Spirodela</taxon>
    </lineage>
</organism>
<gene>
    <name evidence="17" type="ORF">SI8410_04004714</name>
</gene>
<evidence type="ECO:0000256" key="9">
    <source>
        <dbReference type="ARBA" id="ARBA00022884"/>
    </source>
</evidence>
<dbReference type="PANTHER" id="PTHR21404">
    <property type="entry name" value="HEN1"/>
    <property type="match status" value="1"/>
</dbReference>
<feature type="domain" description="PPIase FKBP-type" evidence="14">
    <location>
        <begin position="549"/>
        <end position="613"/>
    </location>
</feature>
<evidence type="ECO:0000259" key="14">
    <source>
        <dbReference type="Pfam" id="PF00254"/>
    </source>
</evidence>
<evidence type="ECO:0000256" key="13">
    <source>
        <dbReference type="ARBA" id="ARBA00048418"/>
    </source>
</evidence>
<dbReference type="Pfam" id="PF17842">
    <property type="entry name" value="dsRBD2"/>
    <property type="match status" value="2"/>
</dbReference>
<dbReference type="SUPFAM" id="SSF53335">
    <property type="entry name" value="S-adenosyl-L-methionine-dependent methyltransferases"/>
    <property type="match status" value="1"/>
</dbReference>
<keyword evidence="4" id="KW-0489">Methyltransferase</keyword>
<dbReference type="Proteomes" id="UP000663760">
    <property type="component" value="Chromosome 4"/>
</dbReference>
<evidence type="ECO:0000256" key="1">
    <source>
        <dbReference type="ARBA" id="ARBA00001946"/>
    </source>
</evidence>
<evidence type="ECO:0000256" key="8">
    <source>
        <dbReference type="ARBA" id="ARBA00022842"/>
    </source>
</evidence>
<evidence type="ECO:0000259" key="15">
    <source>
        <dbReference type="Pfam" id="PF17842"/>
    </source>
</evidence>
<dbReference type="InterPro" id="IPR001179">
    <property type="entry name" value="PPIase_FKBP_dom"/>
</dbReference>
<evidence type="ECO:0000259" key="16">
    <source>
        <dbReference type="Pfam" id="PF18441"/>
    </source>
</evidence>
<dbReference type="Pfam" id="PF21224">
    <property type="entry name" value="Hen1_LCD"/>
    <property type="match status" value="1"/>
</dbReference>
<keyword evidence="5" id="KW-0808">Transferase</keyword>
<evidence type="ECO:0000313" key="17">
    <source>
        <dbReference type="EMBL" id="CAA7394053.1"/>
    </source>
</evidence>
<dbReference type="GO" id="GO:0005634">
    <property type="term" value="C:nucleus"/>
    <property type="evidence" value="ECO:0007669"/>
    <property type="project" value="TreeGrafter"/>
</dbReference>
<dbReference type="OrthoDB" id="2154311at2759"/>
<dbReference type="GO" id="GO:0003723">
    <property type="term" value="F:RNA binding"/>
    <property type="evidence" value="ECO:0007669"/>
    <property type="project" value="UniProtKB-KW"/>
</dbReference>
<keyword evidence="10" id="KW-0943">RNA-mediated gene silencing</keyword>
<evidence type="ECO:0000313" key="18">
    <source>
        <dbReference type="Proteomes" id="UP000663760"/>
    </source>
</evidence>
<dbReference type="EC" id="2.1.1.386" evidence="12"/>
<dbReference type="InterPro" id="IPR029063">
    <property type="entry name" value="SAM-dependent_MTases_sf"/>
</dbReference>
<dbReference type="InterPro" id="IPR040813">
    <property type="entry name" value="Hen1_Lam_C"/>
</dbReference>
<dbReference type="Gene3D" id="3.10.50.40">
    <property type="match status" value="1"/>
</dbReference>
<feature type="domain" description="HEN1 double-stranded RNA binding" evidence="15">
    <location>
        <begin position="355"/>
        <end position="412"/>
    </location>
</feature>
<evidence type="ECO:0000256" key="5">
    <source>
        <dbReference type="ARBA" id="ARBA00022679"/>
    </source>
</evidence>
<keyword evidence="9" id="KW-0694">RNA-binding</keyword>
<dbReference type="Pfam" id="PF00254">
    <property type="entry name" value="FKBP_C"/>
    <property type="match status" value="1"/>
</dbReference>
<sequence length="910" mass="99327">MSQFGVKKPPLSAKAVLHQRYGDKACYKVEQVLEPVENDCPGLAILHHDRVLYRCHLQLPELSVTSEKFTKRKDAEQSAAKMALEKLGIQPTTKDLTPEEAWDELIVRISSLFTDKFSLSGHPIVGHFRAAIKREGDTHGLIPVSIIAACDSKIVNLCKLVNPKAGSDPLLVVSLVLKAARLVNSICVSDRGLWMGKKGSYSSDALQSLISHSTTSTDHGSIEALFIPSSIEKPVETITLELSAGRCYMDEISQKLGVEDSSHVLVSRAVGKASSEMRFYFSSPRCQLSCPDLSSSETPLHGEEPLNLLGSYFSGQNIYGDAVLATVGYAWKSKDLFCENVTLSTYYRMLLGMTPDGCYKLSREAILAVKLPSSFTTKSNWRGHSPRDLLCMFCRHHRLMEPLFSVKELPAPSGASQGLDQLKSSEGLGVFACEVKILSKQQDPILECLGDGCKKQTDAVQKAALSALSWLDRCFKRLCVPLEEPSSSSSSSGSAQQIRVYPERFSQELAHCFAVHARRPRERDSPRMQPTQPGLVSFRVEGLESGAPPAVGSLVSISYTISLVGGAEEGSRQTLESRDELEFELGTGAVIDHVEACVSQMSTGQSAQFTISLPSRELVLAASGQSAELISPLDLRACSLEYSLKVLQISEPNEVRMEQALFSPPLSKQRVDFAMGLINSTSATSLVDFGCGSGSLLDSLMEHQTTLEKVVGVDVSTRGLCRAAKILHAKLAKEDSPVGSSIKSAVLYGGSITDYDSRLHGFDVGTCLEVIEHMEEDQAGLFGEVVLSLFCPRLLIISTPNYEYNPVLQGSLMAAEEDDRGEKSRTAPCRFRNHDHKFEWTRGQFERWAVDLASRHSYRVDFGGVGGSPGVEPGFASQIAVFRRCASHPAEAGPTAGAVKLYEVIWEWPS</sequence>
<evidence type="ECO:0000256" key="3">
    <source>
        <dbReference type="ARBA" id="ARBA00021330"/>
    </source>
</evidence>
<evidence type="ECO:0000256" key="6">
    <source>
        <dbReference type="ARBA" id="ARBA00022691"/>
    </source>
</evidence>
<keyword evidence="7" id="KW-0479">Metal-binding</keyword>
<protein>
    <recommendedName>
        <fullName evidence="3">Small RNA 2'-O-methyltransferase</fullName>
        <ecNumber evidence="12">2.1.1.386</ecNumber>
    </recommendedName>
    <alternativeName>
        <fullName evidence="11">Rotamase</fullName>
    </alternativeName>
</protein>
<dbReference type="AlphaFoldDB" id="A0A7I8K8L5"/>
<dbReference type="PANTHER" id="PTHR21404:SF3">
    <property type="entry name" value="SMALL RNA 2'-O-METHYLTRANSFERASE"/>
    <property type="match status" value="1"/>
</dbReference>
<name>A0A7I8K8L5_SPIIN</name>
<dbReference type="SUPFAM" id="SSF54768">
    <property type="entry name" value="dsRNA-binding domain-like"/>
    <property type="match status" value="1"/>
</dbReference>
<dbReference type="InterPro" id="IPR046357">
    <property type="entry name" value="PPIase_dom_sf"/>
</dbReference>
<keyword evidence="8" id="KW-0460">Magnesium</keyword>
<dbReference type="SUPFAM" id="SSF54534">
    <property type="entry name" value="FKBP-like"/>
    <property type="match status" value="1"/>
</dbReference>
<dbReference type="InterPro" id="IPR026610">
    <property type="entry name" value="Hen1"/>
</dbReference>
<dbReference type="GO" id="GO:0046872">
    <property type="term" value="F:metal ion binding"/>
    <property type="evidence" value="ECO:0007669"/>
    <property type="project" value="UniProtKB-KW"/>
</dbReference>
<evidence type="ECO:0000256" key="10">
    <source>
        <dbReference type="ARBA" id="ARBA00023158"/>
    </source>
</evidence>
<dbReference type="Pfam" id="PF18441">
    <property type="entry name" value="Hen1_Lam_C"/>
    <property type="match status" value="1"/>
</dbReference>
<dbReference type="Gene3D" id="3.40.50.150">
    <property type="entry name" value="Vaccinia Virus protein VP39"/>
    <property type="match status" value="1"/>
</dbReference>
<keyword evidence="6" id="KW-0949">S-adenosyl-L-methionine</keyword>
<proteinExistence type="inferred from homology"/>
<dbReference type="EMBL" id="LR746267">
    <property type="protein sequence ID" value="CAA7394053.1"/>
    <property type="molecule type" value="Genomic_DNA"/>
</dbReference>
<feature type="domain" description="HEN1 double-stranded RNA binding" evidence="15">
    <location>
        <begin position="423"/>
        <end position="475"/>
    </location>
</feature>
<evidence type="ECO:0000256" key="2">
    <source>
        <dbReference type="ARBA" id="ARBA00009026"/>
    </source>
</evidence>
<feature type="domain" description="Small RNA 2'-O-methyltransferase Hen1 La-motif C-terminal" evidence="16">
    <location>
        <begin position="221"/>
        <end position="353"/>
    </location>
</feature>
<accession>A0A7I8K8L5</accession>
<dbReference type="GO" id="GO:0001510">
    <property type="term" value="P:RNA methylation"/>
    <property type="evidence" value="ECO:0007669"/>
    <property type="project" value="InterPro"/>
</dbReference>
<dbReference type="Gene3D" id="3.30.160.20">
    <property type="match status" value="1"/>
</dbReference>
<dbReference type="GO" id="GO:0090486">
    <property type="term" value="F:small RNA 2'-O-methyltransferase activity"/>
    <property type="evidence" value="ECO:0007669"/>
    <property type="project" value="UniProtKB-EC"/>
</dbReference>
<evidence type="ECO:0000256" key="12">
    <source>
        <dbReference type="ARBA" id="ARBA00035025"/>
    </source>
</evidence>
<comment type="cofactor">
    <cofactor evidence="1">
        <name>Mg(2+)</name>
        <dbReference type="ChEBI" id="CHEBI:18420"/>
    </cofactor>
</comment>
<reference evidence="17" key="1">
    <citation type="submission" date="2020-02" db="EMBL/GenBank/DDBJ databases">
        <authorList>
            <person name="Scholz U."/>
            <person name="Mascher M."/>
            <person name="Fiebig A."/>
        </authorList>
    </citation>
    <scope>NUCLEOTIDE SEQUENCE</scope>
</reference>
<dbReference type="GO" id="GO:0005737">
    <property type="term" value="C:cytoplasm"/>
    <property type="evidence" value="ECO:0007669"/>
    <property type="project" value="TreeGrafter"/>
</dbReference>
<evidence type="ECO:0000256" key="11">
    <source>
        <dbReference type="ARBA" id="ARBA00029569"/>
    </source>
</evidence>
<dbReference type="Pfam" id="PF13489">
    <property type="entry name" value="Methyltransf_23"/>
    <property type="match status" value="1"/>
</dbReference>
<comment type="catalytic activity">
    <reaction evidence="13">
        <text>small RNA 3'-end nucleotide + S-adenosyl-L-methionine = small RNA 3'-end 2'-O-methylnucleotide + S-adenosyl-L-homocysteine + H(+)</text>
        <dbReference type="Rhea" id="RHEA:37887"/>
        <dbReference type="Rhea" id="RHEA-COMP:10415"/>
        <dbReference type="Rhea" id="RHEA-COMP:10416"/>
        <dbReference type="ChEBI" id="CHEBI:15378"/>
        <dbReference type="ChEBI" id="CHEBI:57856"/>
        <dbReference type="ChEBI" id="CHEBI:59789"/>
        <dbReference type="ChEBI" id="CHEBI:74896"/>
        <dbReference type="ChEBI" id="CHEBI:74898"/>
        <dbReference type="EC" id="2.1.1.386"/>
    </reaction>
</comment>
<evidence type="ECO:0000256" key="7">
    <source>
        <dbReference type="ARBA" id="ARBA00022723"/>
    </source>
</evidence>
<comment type="similarity">
    <text evidence="2">Belongs to the methyltransferase superfamily. HEN1 family.</text>
</comment>
<dbReference type="FunFam" id="3.40.50.150:FF:000215">
    <property type="entry name" value="Hua enhancer1"/>
    <property type="match status" value="1"/>
</dbReference>
<evidence type="ECO:0000256" key="4">
    <source>
        <dbReference type="ARBA" id="ARBA00022603"/>
    </source>
</evidence>
<dbReference type="InterPro" id="IPR040870">
    <property type="entry name" value="HEN1_dsRBD2"/>
</dbReference>